<organism evidence="4 5">
    <name type="scientific">Clostridium tetanomorphum</name>
    <dbReference type="NCBI Taxonomy" id="1553"/>
    <lineage>
        <taxon>Bacteria</taxon>
        <taxon>Bacillati</taxon>
        <taxon>Bacillota</taxon>
        <taxon>Clostridia</taxon>
        <taxon>Eubacteriales</taxon>
        <taxon>Clostridiaceae</taxon>
        <taxon>Clostridium</taxon>
    </lineage>
</organism>
<comment type="similarity">
    <text evidence="2">Belongs to the tRNA methyltransferase O family.</text>
</comment>
<dbReference type="InterPro" id="IPR040372">
    <property type="entry name" value="YaeB-like"/>
</dbReference>
<evidence type="ECO:0000259" key="3">
    <source>
        <dbReference type="PROSITE" id="PS51668"/>
    </source>
</evidence>
<sequence length="134" mass="15248">MEIIFSPIGYVESPFKNLNDIPRQSVYANDKKATIKILNEFVEGIKDIKIDSYIIVLFYFHQSKGYKLTQKAKDTNEFRGVFSTRSPNRPNGVGMSIVKVINIYDNTIEIQGVDMIDGTPIIDIKPYVSELNPI</sequence>
<name>A0A923E8R0_CLOTT</name>
<dbReference type="InterPro" id="IPR023368">
    <property type="entry name" value="UPF0066_cons_site"/>
</dbReference>
<dbReference type="PROSITE" id="PS01318">
    <property type="entry name" value="TSAA_1"/>
    <property type="match status" value="1"/>
</dbReference>
<dbReference type="SUPFAM" id="SSF118196">
    <property type="entry name" value="YaeB-like"/>
    <property type="match status" value="1"/>
</dbReference>
<dbReference type="PANTHER" id="PTHR12818:SF0">
    <property type="entry name" value="TRNA (ADENINE(37)-N6)-METHYLTRANSFERASE"/>
    <property type="match status" value="1"/>
</dbReference>
<accession>A0A923E8R0</accession>
<dbReference type="InterPro" id="IPR023370">
    <property type="entry name" value="TrmO-like_N"/>
</dbReference>
<dbReference type="InterPro" id="IPR036413">
    <property type="entry name" value="YaeB-like_sf"/>
</dbReference>
<dbReference type="NCBIfam" id="TIGR00104">
    <property type="entry name" value="tRNA_TsaA"/>
    <property type="match status" value="1"/>
</dbReference>
<dbReference type="CDD" id="cd09281">
    <property type="entry name" value="UPF0066"/>
    <property type="match status" value="1"/>
</dbReference>
<dbReference type="Proteomes" id="UP000563151">
    <property type="component" value="Unassembled WGS sequence"/>
</dbReference>
<dbReference type="Pfam" id="PF01980">
    <property type="entry name" value="TrmO_N"/>
    <property type="match status" value="1"/>
</dbReference>
<dbReference type="AlphaFoldDB" id="A0A923E8R0"/>
<evidence type="ECO:0000313" key="5">
    <source>
        <dbReference type="Proteomes" id="UP000563151"/>
    </source>
</evidence>
<dbReference type="PANTHER" id="PTHR12818">
    <property type="entry name" value="TRNA (ADENINE(37)-N6)-METHYLTRANSFERASE"/>
    <property type="match status" value="1"/>
</dbReference>
<feature type="domain" description="TsaA-like" evidence="3">
    <location>
        <begin position="5"/>
        <end position="134"/>
    </location>
</feature>
<dbReference type="EMBL" id="JAAZWO010000016">
    <property type="protein sequence ID" value="MBC2398657.1"/>
    <property type="molecule type" value="Genomic_DNA"/>
</dbReference>
<dbReference type="PROSITE" id="PS51668">
    <property type="entry name" value="TSAA_2"/>
    <property type="match status" value="1"/>
</dbReference>
<evidence type="ECO:0000313" key="4">
    <source>
        <dbReference type="EMBL" id="MBC2398657.1"/>
    </source>
</evidence>
<gene>
    <name evidence="4" type="primary">tsaA</name>
    <name evidence="4" type="ORF">HGG79_12865</name>
</gene>
<comment type="caution">
    <text evidence="4">The sequence shown here is derived from an EMBL/GenBank/DDBJ whole genome shotgun (WGS) entry which is preliminary data.</text>
</comment>
<keyword evidence="1" id="KW-0949">S-adenosyl-L-methionine</keyword>
<keyword evidence="5" id="KW-1185">Reference proteome</keyword>
<evidence type="ECO:0000256" key="2">
    <source>
        <dbReference type="ARBA" id="ARBA00033753"/>
    </source>
</evidence>
<dbReference type="RefSeq" id="WP_035148109.1">
    <property type="nucleotide sequence ID" value="NZ_JAAZWO010000016.1"/>
</dbReference>
<proteinExistence type="inferred from homology"/>
<evidence type="ECO:0000256" key="1">
    <source>
        <dbReference type="ARBA" id="ARBA00022691"/>
    </source>
</evidence>
<dbReference type="Gene3D" id="2.40.30.70">
    <property type="entry name" value="YaeB-like"/>
    <property type="match status" value="1"/>
</dbReference>
<reference evidence="4 5" key="1">
    <citation type="submission" date="2020-04" db="EMBL/GenBank/DDBJ databases">
        <title>Genomic insights into acetone-butanol-ethanol (ABE) fermentation by sequencing solventogenic clostridia strains.</title>
        <authorList>
            <person name="Brown S."/>
        </authorList>
    </citation>
    <scope>NUCLEOTIDE SEQUENCE [LARGE SCALE GENOMIC DNA]</scope>
    <source>
        <strain evidence="4 5">DJ011</strain>
    </source>
</reference>
<dbReference type="InterPro" id="IPR036414">
    <property type="entry name" value="YaeB_N_sf"/>
</dbReference>
<protein>
    <submittedName>
        <fullName evidence="4">tRNA (N6-threonylcarbamoyladenosine(37)-N6)-methyltransferase TrmO</fullName>
    </submittedName>
</protein>